<organism evidence="1">
    <name type="scientific">Lepeophtheirus salmonis</name>
    <name type="common">Salmon louse</name>
    <name type="synonym">Caligus salmonis</name>
    <dbReference type="NCBI Taxonomy" id="72036"/>
    <lineage>
        <taxon>Eukaryota</taxon>
        <taxon>Metazoa</taxon>
        <taxon>Ecdysozoa</taxon>
        <taxon>Arthropoda</taxon>
        <taxon>Crustacea</taxon>
        <taxon>Multicrustacea</taxon>
        <taxon>Hexanauplia</taxon>
        <taxon>Copepoda</taxon>
        <taxon>Siphonostomatoida</taxon>
        <taxon>Caligidae</taxon>
        <taxon>Lepeophtheirus</taxon>
    </lineage>
</organism>
<protein>
    <submittedName>
        <fullName evidence="1">Uncharacterized protein</fullName>
    </submittedName>
</protein>
<evidence type="ECO:0000313" key="1">
    <source>
        <dbReference type="EMBL" id="CDW38556.1"/>
    </source>
</evidence>
<dbReference type="EMBL" id="HACA01021195">
    <property type="protein sequence ID" value="CDW38556.1"/>
    <property type="molecule type" value="Transcribed_RNA"/>
</dbReference>
<feature type="non-terminal residue" evidence="1">
    <location>
        <position position="39"/>
    </location>
</feature>
<dbReference type="AlphaFoldDB" id="A0A0K2ULJ5"/>
<name>A0A0K2ULJ5_LEPSM</name>
<reference evidence="1" key="1">
    <citation type="submission" date="2014-05" db="EMBL/GenBank/DDBJ databases">
        <authorList>
            <person name="Chronopoulou M."/>
        </authorList>
    </citation>
    <scope>NUCLEOTIDE SEQUENCE</scope>
    <source>
        <tissue evidence="1">Whole organism</tissue>
    </source>
</reference>
<feature type="non-terminal residue" evidence="1">
    <location>
        <position position="1"/>
    </location>
</feature>
<proteinExistence type="predicted"/>
<accession>A0A0K2ULJ5</accession>
<sequence length="39" mass="4465">VNFYCNFSFVVFYPFDVNIINPASPFATLENATSNIRCE</sequence>